<evidence type="ECO:0000313" key="1">
    <source>
        <dbReference type="EMBL" id="KAI0046024.1"/>
    </source>
</evidence>
<protein>
    <submittedName>
        <fullName evidence="1">Uncharacterized protein</fullName>
    </submittedName>
</protein>
<name>A0ACB8RPD3_9AGAM</name>
<accession>A0ACB8RPD3</accession>
<sequence length="234" mass="25455">MSDAPATPQQKHAWEIAYAPASEAYIKDQSIIRPAFEYLRHYDGVHEIFSGIELESPSILVAIDWDSIEAHEAYKNSPTYQGYINLLIPELAGAATVVSVHFVVSPAPALRAPLTEFLWITPKADEDKSVVATLEKLVAYGNNPQTGVIAASYGRAVETPGTYILVVGWSSVKAHVSERKSSTLYELFKGLPSFAEHLVQGNGVAHASFDTLVGELSAKAELTEVHSALTEFKN</sequence>
<dbReference type="EMBL" id="MU275936">
    <property type="protein sequence ID" value="KAI0046024.1"/>
    <property type="molecule type" value="Genomic_DNA"/>
</dbReference>
<organism evidence="1 2">
    <name type="scientific">Auriscalpium vulgare</name>
    <dbReference type="NCBI Taxonomy" id="40419"/>
    <lineage>
        <taxon>Eukaryota</taxon>
        <taxon>Fungi</taxon>
        <taxon>Dikarya</taxon>
        <taxon>Basidiomycota</taxon>
        <taxon>Agaricomycotina</taxon>
        <taxon>Agaricomycetes</taxon>
        <taxon>Russulales</taxon>
        <taxon>Auriscalpiaceae</taxon>
        <taxon>Auriscalpium</taxon>
    </lineage>
</organism>
<gene>
    <name evidence="1" type="ORF">FA95DRAFT_1596498</name>
</gene>
<proteinExistence type="predicted"/>
<reference evidence="1" key="2">
    <citation type="journal article" date="2022" name="New Phytol.">
        <title>Evolutionary transition to the ectomycorrhizal habit in the genomes of a hyperdiverse lineage of mushroom-forming fungi.</title>
        <authorList>
            <person name="Looney B."/>
            <person name="Miyauchi S."/>
            <person name="Morin E."/>
            <person name="Drula E."/>
            <person name="Courty P.E."/>
            <person name="Kohler A."/>
            <person name="Kuo A."/>
            <person name="LaButti K."/>
            <person name="Pangilinan J."/>
            <person name="Lipzen A."/>
            <person name="Riley R."/>
            <person name="Andreopoulos W."/>
            <person name="He G."/>
            <person name="Johnson J."/>
            <person name="Nolan M."/>
            <person name="Tritt A."/>
            <person name="Barry K.W."/>
            <person name="Grigoriev I.V."/>
            <person name="Nagy L.G."/>
            <person name="Hibbett D."/>
            <person name="Henrissat B."/>
            <person name="Matheny P.B."/>
            <person name="Labbe J."/>
            <person name="Martin F.M."/>
        </authorList>
    </citation>
    <scope>NUCLEOTIDE SEQUENCE</scope>
    <source>
        <strain evidence="1">FP105234-sp</strain>
    </source>
</reference>
<reference evidence="1" key="1">
    <citation type="submission" date="2021-02" db="EMBL/GenBank/DDBJ databases">
        <authorList>
            <consortium name="DOE Joint Genome Institute"/>
            <person name="Ahrendt S."/>
            <person name="Looney B.P."/>
            <person name="Miyauchi S."/>
            <person name="Morin E."/>
            <person name="Drula E."/>
            <person name="Courty P.E."/>
            <person name="Chicoki N."/>
            <person name="Fauchery L."/>
            <person name="Kohler A."/>
            <person name="Kuo A."/>
            <person name="Labutti K."/>
            <person name="Pangilinan J."/>
            <person name="Lipzen A."/>
            <person name="Riley R."/>
            <person name="Andreopoulos W."/>
            <person name="He G."/>
            <person name="Johnson J."/>
            <person name="Barry K.W."/>
            <person name="Grigoriev I.V."/>
            <person name="Nagy L."/>
            <person name="Hibbett D."/>
            <person name="Henrissat B."/>
            <person name="Matheny P.B."/>
            <person name="Labbe J."/>
            <person name="Martin F."/>
        </authorList>
    </citation>
    <scope>NUCLEOTIDE SEQUENCE</scope>
    <source>
        <strain evidence="1">FP105234-sp</strain>
    </source>
</reference>
<keyword evidence="2" id="KW-1185">Reference proteome</keyword>
<dbReference type="Proteomes" id="UP000814033">
    <property type="component" value="Unassembled WGS sequence"/>
</dbReference>
<evidence type="ECO:0000313" key="2">
    <source>
        <dbReference type="Proteomes" id="UP000814033"/>
    </source>
</evidence>
<comment type="caution">
    <text evidence="1">The sequence shown here is derived from an EMBL/GenBank/DDBJ whole genome shotgun (WGS) entry which is preliminary data.</text>
</comment>